<feature type="transmembrane region" description="Helical" evidence="7">
    <location>
        <begin position="293"/>
        <end position="312"/>
    </location>
</feature>
<dbReference type="InterPro" id="IPR004254">
    <property type="entry name" value="AdipoR/HlyIII-related"/>
</dbReference>
<feature type="binding site" evidence="6">
    <location>
        <position position="424"/>
    </location>
    <ligand>
        <name>Zn(2+)</name>
        <dbReference type="ChEBI" id="CHEBI:29105"/>
    </ligand>
</feature>
<keyword evidence="3 7" id="KW-0812">Transmembrane</keyword>
<dbReference type="GO" id="GO:0016020">
    <property type="term" value="C:membrane"/>
    <property type="evidence" value="ECO:0007669"/>
    <property type="project" value="UniProtKB-SubCell"/>
</dbReference>
<dbReference type="OrthoDB" id="529367at2759"/>
<dbReference type="EMBL" id="BEGY01000004">
    <property type="protein sequence ID" value="GAX73700.1"/>
    <property type="molecule type" value="Genomic_DNA"/>
</dbReference>
<comment type="caution">
    <text evidence="8">The sequence shown here is derived from an EMBL/GenBank/DDBJ whole genome shotgun (WGS) entry which is preliminary data.</text>
</comment>
<keyword evidence="9" id="KW-1185">Reference proteome</keyword>
<dbReference type="PANTHER" id="PTHR20855:SF52">
    <property type="entry name" value="ADIPONECTIN RECEPTOR PROTEIN"/>
    <property type="match status" value="1"/>
</dbReference>
<feature type="transmembrane region" description="Helical" evidence="7">
    <location>
        <begin position="319"/>
        <end position="338"/>
    </location>
</feature>
<evidence type="ECO:0000256" key="6">
    <source>
        <dbReference type="PIRSR" id="PIRSR604254-1"/>
    </source>
</evidence>
<dbReference type="Pfam" id="PF03006">
    <property type="entry name" value="HlyIII"/>
    <property type="match status" value="1"/>
</dbReference>
<feature type="transmembrane region" description="Helical" evidence="7">
    <location>
        <begin position="258"/>
        <end position="278"/>
    </location>
</feature>
<comment type="subcellular location">
    <subcellularLocation>
        <location evidence="1">Membrane</location>
        <topology evidence="1">Multi-pass membrane protein</topology>
    </subcellularLocation>
</comment>
<protein>
    <submittedName>
        <fullName evidence="8">Uncharacterized protein</fullName>
    </submittedName>
</protein>
<dbReference type="GO" id="GO:0009744">
    <property type="term" value="P:response to sucrose"/>
    <property type="evidence" value="ECO:0007669"/>
    <property type="project" value="UniProtKB-ARBA"/>
</dbReference>
<evidence type="ECO:0000256" key="4">
    <source>
        <dbReference type="ARBA" id="ARBA00022989"/>
    </source>
</evidence>
<evidence type="ECO:0000313" key="9">
    <source>
        <dbReference type="Proteomes" id="UP000232323"/>
    </source>
</evidence>
<dbReference type="STRING" id="1157962.A0A250WT53"/>
<keyword evidence="5 7" id="KW-0472">Membrane</keyword>
<evidence type="ECO:0000313" key="8">
    <source>
        <dbReference type="EMBL" id="GAX73700.1"/>
    </source>
</evidence>
<reference evidence="8 9" key="1">
    <citation type="submission" date="2017-08" db="EMBL/GenBank/DDBJ databases">
        <title>Acidophilic green algal genome provides insights into adaptation to an acidic environment.</title>
        <authorList>
            <person name="Hirooka S."/>
            <person name="Hirose Y."/>
            <person name="Kanesaki Y."/>
            <person name="Higuchi S."/>
            <person name="Fujiwara T."/>
            <person name="Onuma R."/>
            <person name="Era A."/>
            <person name="Ohbayashi R."/>
            <person name="Uzuka A."/>
            <person name="Nozaki H."/>
            <person name="Yoshikawa H."/>
            <person name="Miyagishima S.Y."/>
        </authorList>
    </citation>
    <scope>NUCLEOTIDE SEQUENCE [LARGE SCALE GENOMIC DNA]</scope>
    <source>
        <strain evidence="8 9">NIES-2499</strain>
    </source>
</reference>
<dbReference type="Proteomes" id="UP000232323">
    <property type="component" value="Unassembled WGS sequence"/>
</dbReference>
<dbReference type="GO" id="GO:0038023">
    <property type="term" value="F:signaling receptor activity"/>
    <property type="evidence" value="ECO:0007669"/>
    <property type="project" value="TreeGrafter"/>
</dbReference>
<evidence type="ECO:0000256" key="5">
    <source>
        <dbReference type="ARBA" id="ARBA00023136"/>
    </source>
</evidence>
<evidence type="ECO:0000256" key="1">
    <source>
        <dbReference type="ARBA" id="ARBA00004141"/>
    </source>
</evidence>
<proteinExistence type="inferred from homology"/>
<keyword evidence="6" id="KW-0862">Zinc</keyword>
<keyword evidence="6" id="KW-0479">Metal-binding</keyword>
<gene>
    <name evidence="8" type="ORF">CEUSTIGMA_g1152.t1</name>
</gene>
<dbReference type="GO" id="GO:0046872">
    <property type="term" value="F:metal ion binding"/>
    <property type="evidence" value="ECO:0007669"/>
    <property type="project" value="UniProtKB-KW"/>
</dbReference>
<keyword evidence="4 7" id="KW-1133">Transmembrane helix</keyword>
<accession>A0A250WT53</accession>
<feature type="transmembrane region" description="Helical" evidence="7">
    <location>
        <begin position="81"/>
        <end position="99"/>
    </location>
</feature>
<feature type="transmembrane region" description="Helical" evidence="7">
    <location>
        <begin position="383"/>
        <end position="402"/>
    </location>
</feature>
<feature type="binding site" evidence="6">
    <location>
        <position position="420"/>
    </location>
    <ligand>
        <name>Zn(2+)</name>
        <dbReference type="ChEBI" id="CHEBI:29105"/>
    </ligand>
</feature>
<evidence type="ECO:0000256" key="2">
    <source>
        <dbReference type="ARBA" id="ARBA00007018"/>
    </source>
</evidence>
<evidence type="ECO:0000256" key="7">
    <source>
        <dbReference type="SAM" id="Phobius"/>
    </source>
</evidence>
<organism evidence="8 9">
    <name type="scientific">Chlamydomonas eustigma</name>
    <dbReference type="NCBI Taxonomy" id="1157962"/>
    <lineage>
        <taxon>Eukaryota</taxon>
        <taxon>Viridiplantae</taxon>
        <taxon>Chlorophyta</taxon>
        <taxon>core chlorophytes</taxon>
        <taxon>Chlorophyceae</taxon>
        <taxon>CS clade</taxon>
        <taxon>Chlamydomonadales</taxon>
        <taxon>Chlamydomonadaceae</taxon>
        <taxon>Chlamydomonas</taxon>
    </lineage>
</organism>
<feature type="transmembrane region" description="Helical" evidence="7">
    <location>
        <begin position="350"/>
        <end position="371"/>
    </location>
</feature>
<dbReference type="SUPFAM" id="SSF58113">
    <property type="entry name" value="Apolipoprotein A-I"/>
    <property type="match status" value="1"/>
</dbReference>
<dbReference type="AlphaFoldDB" id="A0A250WT53"/>
<name>A0A250WT53_9CHLO</name>
<dbReference type="PANTHER" id="PTHR20855">
    <property type="entry name" value="ADIPOR/PROGESTIN RECEPTOR-RELATED"/>
    <property type="match status" value="1"/>
</dbReference>
<sequence>MAPENDQPFNTTKDVLESSGAIHAPTRVRAKRNRKQTTVGFHALPAYLKDNEFIRGYYRRVLPVNESFKSLFGLHNETGNIYTHLLGFFMFLALTIYIARLPPTPLAFGHQQVDALWHSVCGNLDRIQEGLQEGVHNLQHGVQHLQEGLQEGVHNLQHGVQHLQEGLQEGVHNLQHGVQHLQEGISERVHSLQEGISERVHTLHEGFSETVHHLHEGLSGRVHTFQDSVLHMSVPGAAAAYEALANQLRWPTVRWPTFVFMAGAMICLFLSSLCHLLGCCQVHITKYVWRVDYAGICILIVCSFYPPVYYLFLCHPGYLTFYLTSTTILGCMAVAVTLLDRFQERSWRFFRAFMFVALGLYGLVPIIHQWFINNSVPQVQKALLVDLIMGATYISGAVIYAYRVPERWFPGKFDLWFHSHQIFHIAVVAGALIHYKACLLLLEWRDASGGCAVPVTDGPVSRVLQQMQDLGHDLHSIEEVWSKLQLYIQEHFASGATSAAAASSHM</sequence>
<evidence type="ECO:0000256" key="3">
    <source>
        <dbReference type="ARBA" id="ARBA00022692"/>
    </source>
</evidence>
<dbReference type="Gene3D" id="1.20.120.20">
    <property type="entry name" value="Apolipoprotein"/>
    <property type="match status" value="1"/>
</dbReference>
<comment type="similarity">
    <text evidence="2">Belongs to the ADIPOR family.</text>
</comment>
<feature type="binding site" evidence="6">
    <location>
        <position position="275"/>
    </location>
    <ligand>
        <name>Zn(2+)</name>
        <dbReference type="ChEBI" id="CHEBI:29105"/>
    </ligand>
</feature>